<dbReference type="RefSeq" id="WP_309868762.1">
    <property type="nucleotide sequence ID" value="NZ_JAVDQG010000011.1"/>
</dbReference>
<dbReference type="Proteomes" id="UP001185012">
    <property type="component" value="Unassembled WGS sequence"/>
</dbReference>
<evidence type="ECO:0000256" key="1">
    <source>
        <dbReference type="PROSITE-ProRule" id="PRU00285"/>
    </source>
</evidence>
<dbReference type="CDD" id="cd06464">
    <property type="entry name" value="ACD_sHsps-like"/>
    <property type="match status" value="1"/>
</dbReference>
<evidence type="ECO:0000259" key="3">
    <source>
        <dbReference type="PROSITE" id="PS01031"/>
    </source>
</evidence>
<organism evidence="4 5">
    <name type="scientific">Desmospora profundinema</name>
    <dbReference type="NCBI Taxonomy" id="1571184"/>
    <lineage>
        <taxon>Bacteria</taxon>
        <taxon>Bacillati</taxon>
        <taxon>Bacillota</taxon>
        <taxon>Bacilli</taxon>
        <taxon>Bacillales</taxon>
        <taxon>Thermoactinomycetaceae</taxon>
        <taxon>Desmospora</taxon>
    </lineage>
</organism>
<accession>A0ABU1IS41</accession>
<keyword evidence="5" id="KW-1185">Reference proteome</keyword>
<sequence length="144" mass="16888">MNPHQQFSKWSRLARQFLGDDFWAEMEETVPIDKSERPLVDVYHGNEDVLVLIELPGIQDLSQVVLRVEGRALWLRGEIPSRKSHYRAVVRERYTGSFERKVDLGVAVSRRHHRARYRRGIIELLLKKDRNTPTESPSIRVSEN</sequence>
<evidence type="ECO:0000313" key="4">
    <source>
        <dbReference type="EMBL" id="MDR6227614.1"/>
    </source>
</evidence>
<comment type="caution">
    <text evidence="4">The sequence shown here is derived from an EMBL/GenBank/DDBJ whole genome shotgun (WGS) entry which is preliminary data.</text>
</comment>
<gene>
    <name evidence="4" type="ORF">JOE21_003658</name>
</gene>
<dbReference type="Pfam" id="PF00011">
    <property type="entry name" value="HSP20"/>
    <property type="match status" value="1"/>
</dbReference>
<name>A0ABU1IS41_9BACL</name>
<dbReference type="InterPro" id="IPR008978">
    <property type="entry name" value="HSP20-like_chaperone"/>
</dbReference>
<evidence type="ECO:0000256" key="2">
    <source>
        <dbReference type="RuleBase" id="RU003616"/>
    </source>
</evidence>
<dbReference type="Gene3D" id="2.60.40.790">
    <property type="match status" value="1"/>
</dbReference>
<proteinExistence type="inferred from homology"/>
<dbReference type="PROSITE" id="PS01031">
    <property type="entry name" value="SHSP"/>
    <property type="match status" value="1"/>
</dbReference>
<protein>
    <submittedName>
        <fullName evidence="4">HSP20 family protein</fullName>
    </submittedName>
</protein>
<comment type="similarity">
    <text evidence="1 2">Belongs to the small heat shock protein (HSP20) family.</text>
</comment>
<evidence type="ECO:0000313" key="5">
    <source>
        <dbReference type="Proteomes" id="UP001185012"/>
    </source>
</evidence>
<dbReference type="SUPFAM" id="SSF49764">
    <property type="entry name" value="HSP20-like chaperones"/>
    <property type="match status" value="1"/>
</dbReference>
<dbReference type="EMBL" id="JAVDQG010000011">
    <property type="protein sequence ID" value="MDR6227614.1"/>
    <property type="molecule type" value="Genomic_DNA"/>
</dbReference>
<reference evidence="4 5" key="1">
    <citation type="submission" date="2023-07" db="EMBL/GenBank/DDBJ databases">
        <title>Genomic Encyclopedia of Type Strains, Phase IV (KMG-IV): sequencing the most valuable type-strain genomes for metagenomic binning, comparative biology and taxonomic classification.</title>
        <authorList>
            <person name="Goeker M."/>
        </authorList>
    </citation>
    <scope>NUCLEOTIDE SEQUENCE [LARGE SCALE GENOMIC DNA]</scope>
    <source>
        <strain evidence="4 5">DSM 45903</strain>
    </source>
</reference>
<dbReference type="InterPro" id="IPR002068">
    <property type="entry name" value="A-crystallin/Hsp20_dom"/>
</dbReference>
<feature type="domain" description="SHSP" evidence="3">
    <location>
        <begin position="30"/>
        <end position="144"/>
    </location>
</feature>